<reference evidence="3 4" key="1">
    <citation type="submission" date="2018-05" db="EMBL/GenBank/DDBJ databases">
        <title>Isolation and characterization of genus Methanoculleus species and their viruses from deep sea marine sediment offshore southwestern Taiwan.</title>
        <authorList>
            <person name="Wei W.-H."/>
            <person name="Chen W.-C."/>
            <person name="Lai M.-C."/>
            <person name="Chen S.-C."/>
        </authorList>
    </citation>
    <scope>NUCLEOTIDE SEQUENCE [LARGE SCALE GENOMIC DNA]</scope>
    <source>
        <strain evidence="3 4">CWC-02</strain>
    </source>
</reference>
<dbReference type="Proteomes" id="UP001523230">
    <property type="component" value="Unassembled WGS sequence"/>
</dbReference>
<comment type="caution">
    <text evidence="3">The sequence shown here is derived from an EMBL/GenBank/DDBJ whole genome shotgun (WGS) entry which is preliminary data.</text>
</comment>
<protein>
    <submittedName>
        <fullName evidence="3">ATPase</fullName>
    </submittedName>
</protein>
<proteinExistence type="inferred from homology"/>
<sequence>MAVVGWNESLDKLADVLKGAAKTHLTAEPGKQDVVITRVFDAPRDAVFGIFANPDLIPRWWGPANLTTTVEEMEVRPGGTWRYVQRDADGNEYAFHGVYHDITPPERLVGTSEFEGEPGRVTLETVTFEDLGSRTRVTDRTVFSTVEDRDAALASGMREGAVESMDRFARLLEETQRGA</sequence>
<dbReference type="CDD" id="cd07826">
    <property type="entry name" value="SRPBCC_CalC_Aha1-like_9"/>
    <property type="match status" value="1"/>
</dbReference>
<organism evidence="3 4">
    <name type="scientific">Methanoculleus oceani</name>
    <dbReference type="NCBI Taxonomy" id="2184756"/>
    <lineage>
        <taxon>Archaea</taxon>
        <taxon>Methanobacteriati</taxon>
        <taxon>Methanobacteriota</taxon>
        <taxon>Stenosarchaea group</taxon>
        <taxon>Methanomicrobia</taxon>
        <taxon>Methanomicrobiales</taxon>
        <taxon>Methanomicrobiaceae</taxon>
        <taxon>Methanoculleus</taxon>
    </lineage>
</organism>
<name>A0ABD4TEA2_9EURY</name>
<comment type="similarity">
    <text evidence="1">Belongs to the AHA1 family.</text>
</comment>
<dbReference type="InterPro" id="IPR023393">
    <property type="entry name" value="START-like_dom_sf"/>
</dbReference>
<dbReference type="InterPro" id="IPR013538">
    <property type="entry name" value="ASHA1/2-like_C"/>
</dbReference>
<dbReference type="SUPFAM" id="SSF55961">
    <property type="entry name" value="Bet v1-like"/>
    <property type="match status" value="1"/>
</dbReference>
<dbReference type="Gene3D" id="3.30.530.20">
    <property type="match status" value="1"/>
</dbReference>
<evidence type="ECO:0000313" key="3">
    <source>
        <dbReference type="EMBL" id="MCM2466640.1"/>
    </source>
</evidence>
<evidence type="ECO:0000313" key="4">
    <source>
        <dbReference type="Proteomes" id="UP001523230"/>
    </source>
</evidence>
<gene>
    <name evidence="3" type="ORF">DIC75_10055</name>
</gene>
<evidence type="ECO:0000256" key="1">
    <source>
        <dbReference type="ARBA" id="ARBA00006817"/>
    </source>
</evidence>
<dbReference type="AlphaFoldDB" id="A0ABD4TEA2"/>
<evidence type="ECO:0000259" key="2">
    <source>
        <dbReference type="Pfam" id="PF08327"/>
    </source>
</evidence>
<keyword evidence="4" id="KW-1185">Reference proteome</keyword>
<dbReference type="EMBL" id="QFDM01000003">
    <property type="protein sequence ID" value="MCM2466640.1"/>
    <property type="molecule type" value="Genomic_DNA"/>
</dbReference>
<feature type="domain" description="Activator of Hsp90 ATPase homologue 1/2-like C-terminal" evidence="2">
    <location>
        <begin position="41"/>
        <end position="173"/>
    </location>
</feature>
<dbReference type="Pfam" id="PF08327">
    <property type="entry name" value="AHSA1"/>
    <property type="match status" value="1"/>
</dbReference>
<accession>A0ABD4TEA2</accession>